<dbReference type="AlphaFoldDB" id="A0A2T5DG36"/>
<protein>
    <recommendedName>
        <fullName evidence="3">Bacterial repeat domain-containing protein</fullName>
    </recommendedName>
</protein>
<evidence type="ECO:0000256" key="1">
    <source>
        <dbReference type="ARBA" id="ARBA00022729"/>
    </source>
</evidence>
<dbReference type="SUPFAM" id="SSF52058">
    <property type="entry name" value="L domain-like"/>
    <property type="match status" value="1"/>
</dbReference>
<comment type="caution">
    <text evidence="4">The sequence shown here is derived from an EMBL/GenBank/DDBJ whole genome shotgun (WGS) entry which is preliminary data.</text>
</comment>
<keyword evidence="2" id="KW-1133">Transmembrane helix</keyword>
<dbReference type="NCBIfam" id="TIGR02167">
    <property type="entry name" value="Liste_lipo_26"/>
    <property type="match status" value="6"/>
</dbReference>
<evidence type="ECO:0000313" key="4">
    <source>
        <dbReference type="EMBL" id="PTO37228.1"/>
    </source>
</evidence>
<gene>
    <name evidence="4" type="ORF">C6N14_01660</name>
</gene>
<dbReference type="InterPro" id="IPR032675">
    <property type="entry name" value="LRR_dom_sf"/>
</dbReference>
<organism evidence="4 5">
    <name type="scientific">Enterococcus mundtii</name>
    <dbReference type="NCBI Taxonomy" id="53346"/>
    <lineage>
        <taxon>Bacteria</taxon>
        <taxon>Bacillati</taxon>
        <taxon>Bacillota</taxon>
        <taxon>Bacilli</taxon>
        <taxon>Lactobacillales</taxon>
        <taxon>Enterococcaceae</taxon>
        <taxon>Enterococcus</taxon>
    </lineage>
</organism>
<reference evidence="4 5" key="1">
    <citation type="submission" date="2018-03" db="EMBL/GenBank/DDBJ databases">
        <title>Draft genome sequences of four Enterococcus mundtii strains isolated from beef slaughterhouses in Kenya.</title>
        <authorList>
            <person name="Wambui J."/>
            <person name="Stevens M."/>
            <person name="Njage P."/>
            <person name="Stephan R."/>
            <person name="Tasara T."/>
        </authorList>
    </citation>
    <scope>NUCLEOTIDE SEQUENCE [LARGE SCALE GENOMIC DNA]</scope>
    <source>
        <strain evidence="4 5">H18-EM</strain>
    </source>
</reference>
<evidence type="ECO:0000256" key="2">
    <source>
        <dbReference type="SAM" id="Phobius"/>
    </source>
</evidence>
<dbReference type="Proteomes" id="UP000244022">
    <property type="component" value="Unassembled WGS sequence"/>
</dbReference>
<dbReference type="PANTHER" id="PTHR24373">
    <property type="entry name" value="SLIT RELATED LEUCINE-RICH REPEAT NEURONAL PROTEIN"/>
    <property type="match status" value="1"/>
</dbReference>
<dbReference type="Gene3D" id="3.80.10.10">
    <property type="entry name" value="Ribonuclease Inhibitor"/>
    <property type="match status" value="1"/>
</dbReference>
<evidence type="ECO:0000259" key="3">
    <source>
        <dbReference type="Pfam" id="PF18998"/>
    </source>
</evidence>
<dbReference type="PANTHER" id="PTHR24373:SF275">
    <property type="entry name" value="TIR DOMAIN-CONTAINING PROTEIN"/>
    <property type="match status" value="1"/>
</dbReference>
<keyword evidence="2" id="KW-0472">Membrane</keyword>
<accession>A0A2T5DG36</accession>
<dbReference type="Pfam" id="PF18998">
    <property type="entry name" value="Flg_new_2"/>
    <property type="match status" value="1"/>
</dbReference>
<dbReference type="EMBL" id="PYGR01000003">
    <property type="protein sequence ID" value="PTO37228.1"/>
    <property type="molecule type" value="Genomic_DNA"/>
</dbReference>
<dbReference type="InterPro" id="IPR011889">
    <property type="entry name" value="Liste_lipo_26"/>
</dbReference>
<name>A0A2T5DG36_ENTMU</name>
<dbReference type="InterPro" id="IPR050328">
    <property type="entry name" value="Dev_Immune_Receptor"/>
</dbReference>
<proteinExistence type="predicted"/>
<dbReference type="InterPro" id="IPR005046">
    <property type="entry name" value="DUF285"/>
</dbReference>
<dbReference type="Pfam" id="PF03382">
    <property type="entry name" value="DUF285"/>
    <property type="match status" value="2"/>
</dbReference>
<evidence type="ECO:0000313" key="5">
    <source>
        <dbReference type="Proteomes" id="UP000244022"/>
    </source>
</evidence>
<dbReference type="RefSeq" id="WP_108145397.1">
    <property type="nucleotide sequence ID" value="NZ_PYGR01000003.1"/>
</dbReference>
<feature type="transmembrane region" description="Helical" evidence="2">
    <location>
        <begin position="12"/>
        <end position="33"/>
    </location>
</feature>
<keyword evidence="2" id="KW-0812">Transmembrane</keyword>
<feature type="domain" description="Bacterial repeat" evidence="3">
    <location>
        <begin position="499"/>
        <end position="566"/>
    </location>
</feature>
<dbReference type="InterPro" id="IPR044060">
    <property type="entry name" value="Bacterial_rp_domain"/>
</dbReference>
<sequence length="693" mass="77501">MRKKGLSKKQVLVFNILVMMFFMPIGRVIAIHAESEELLEEQSSEHMVLEEDIFHFNGLLQENRADKSSQFEEIEDDWLYDGTEMSTEFIETPELIIEQRDVEQFVNETEGFKPSEEKTIIESGQLGTIPWSLDNTGTMTLGPGIFDEANDIGGRYATTDYFNHFAHRDLIHRIVITGKIELHGHMQGRHNHRESDDASKQGLFSNMLNVQTIEGVHYLDTTNVTNMATMFLNLHSLTDLDLSSFDTTNVKDMSHFFAGMRSITNLDLSSFNTTNVTNMGSMFSFMPNLTNLDVSNFNTENVISMESMFSSSSKLKELDLAHFDTRNVTTMTGMFMHTNELTNLDISNFDTSNVTEMAVMFANTPGLTTLDLSHFDTRKVTTMTGMFDGATSLTELNIQNFNMNGLTEAVTFFFRRAPLRKLVFGENVRFIGMPFLDDLPATDTHRPTWQNVGSGTPENPKGSFRLTSAELMAMYSGNTIADTWVWQPRFFSPFTIDIEGQGTVSPNTTQTVESDEIIDISAKAAPGWHFSHWRMDSGEGDIKDAGSATTTFEMGGEEVRLTAVFVDLNAMMSVRVPISAVFNTTASSNHKTIVSPMYTIYNDSSFGISVDVVTATNLTDVAIIEALNIKGNGNENPLIIQGTVKETNEFQLFYLLTEDSNTFGFTGTAAELPPDKVQITPSFDLVLRFVPNP</sequence>
<keyword evidence="1" id="KW-0732">Signal</keyword>